<protein>
    <submittedName>
        <fullName evidence="3">VPS9 domain-containing protein</fullName>
    </submittedName>
</protein>
<name>A0A915BGP3_PARUN</name>
<keyword evidence="2" id="KW-1185">Reference proteome</keyword>
<accession>A0A915BGP3</accession>
<feature type="region of interest" description="Disordered" evidence="1">
    <location>
        <begin position="1"/>
        <end position="33"/>
    </location>
</feature>
<feature type="compositionally biased region" description="Polar residues" evidence="1">
    <location>
        <begin position="1"/>
        <end position="32"/>
    </location>
</feature>
<evidence type="ECO:0000313" key="2">
    <source>
        <dbReference type="Proteomes" id="UP000887569"/>
    </source>
</evidence>
<dbReference type="Proteomes" id="UP000887569">
    <property type="component" value="Unplaced"/>
</dbReference>
<evidence type="ECO:0000313" key="3">
    <source>
        <dbReference type="WBParaSite" id="PgR039_g001_t03"/>
    </source>
</evidence>
<sequence length="40" mass="4499">STMNELASVSLDSSMPPNDTTSSRHITDQRPTSGWRCLYR</sequence>
<dbReference type="WBParaSite" id="PgR039_g001_t03">
    <property type="protein sequence ID" value="PgR039_g001_t03"/>
    <property type="gene ID" value="PgR039_g001"/>
</dbReference>
<reference evidence="3" key="1">
    <citation type="submission" date="2022-11" db="UniProtKB">
        <authorList>
            <consortium name="WormBaseParasite"/>
        </authorList>
    </citation>
    <scope>IDENTIFICATION</scope>
</reference>
<dbReference type="AlphaFoldDB" id="A0A915BGP3"/>
<evidence type="ECO:0000256" key="1">
    <source>
        <dbReference type="SAM" id="MobiDB-lite"/>
    </source>
</evidence>
<proteinExistence type="predicted"/>
<organism evidence="2 3">
    <name type="scientific">Parascaris univalens</name>
    <name type="common">Nematode worm</name>
    <dbReference type="NCBI Taxonomy" id="6257"/>
    <lineage>
        <taxon>Eukaryota</taxon>
        <taxon>Metazoa</taxon>
        <taxon>Ecdysozoa</taxon>
        <taxon>Nematoda</taxon>
        <taxon>Chromadorea</taxon>
        <taxon>Rhabditida</taxon>
        <taxon>Spirurina</taxon>
        <taxon>Ascaridomorpha</taxon>
        <taxon>Ascaridoidea</taxon>
        <taxon>Ascarididae</taxon>
        <taxon>Parascaris</taxon>
    </lineage>
</organism>